<dbReference type="InterPro" id="IPR052164">
    <property type="entry name" value="Anthracycline_SecMetBiosynth"/>
</dbReference>
<evidence type="ECO:0000259" key="1">
    <source>
        <dbReference type="PROSITE" id="PS51819"/>
    </source>
</evidence>
<name>A0ABU0QQ12_9ACTN</name>
<dbReference type="EMBL" id="JAUSYP010000001">
    <property type="protein sequence ID" value="MDQ0749235.1"/>
    <property type="molecule type" value="Genomic_DNA"/>
</dbReference>
<dbReference type="CDD" id="cd07247">
    <property type="entry name" value="SgaA_N_like"/>
    <property type="match status" value="2"/>
</dbReference>
<feature type="domain" description="VOC" evidence="1">
    <location>
        <begin position="13"/>
        <end position="123"/>
    </location>
</feature>
<keyword evidence="2" id="KW-0456">Lyase</keyword>
<reference evidence="2 3" key="1">
    <citation type="submission" date="2023-07" db="EMBL/GenBank/DDBJ databases">
        <title>Comparative genomics of wheat-associated soil bacteria to identify genetic determinants of phenazine resistance.</title>
        <authorList>
            <person name="Mouncey N."/>
        </authorList>
    </citation>
    <scope>NUCLEOTIDE SEQUENCE [LARGE SCALE GENOMIC DNA]</scope>
    <source>
        <strain evidence="2 3">B3I12</strain>
    </source>
</reference>
<dbReference type="InterPro" id="IPR037523">
    <property type="entry name" value="VOC_core"/>
</dbReference>
<keyword evidence="3" id="KW-1185">Reference proteome</keyword>
<sequence>MAENRASVYAEGVPCWVDAQLPDVEAGKRFYGELFGWTFEDWFGPFAQALKDGEPVAALVRKADGRLPTVWTVYFATPDAAALARRIRAAGGQVVSAPVPAGELGVTALVTDPEGAVFALWQPVEHPGFGRRHEPGTFAWAELYARDTEAANAFYGDLFREALFGPDTEPDVGRAPVTDVFPAEMPPHFLVHFAVEDVPAALEDVTRLGGRVQAPPFATSYGTVAVVTDNQGASFALLHR</sequence>
<dbReference type="Gene3D" id="3.10.180.10">
    <property type="entry name" value="2,3-Dihydroxybiphenyl 1,2-Dioxygenase, domain 1"/>
    <property type="match status" value="2"/>
</dbReference>
<dbReference type="Pfam" id="PF00903">
    <property type="entry name" value="Glyoxalase"/>
    <property type="match status" value="1"/>
</dbReference>
<evidence type="ECO:0000313" key="3">
    <source>
        <dbReference type="Proteomes" id="UP001232755"/>
    </source>
</evidence>
<dbReference type="InterPro" id="IPR004360">
    <property type="entry name" value="Glyas_Fos-R_dOase_dom"/>
</dbReference>
<evidence type="ECO:0000313" key="2">
    <source>
        <dbReference type="EMBL" id="MDQ0749235.1"/>
    </source>
</evidence>
<gene>
    <name evidence="2" type="ORF">QF034_003466</name>
</gene>
<protein>
    <submittedName>
        <fullName evidence="2">Enzyme related to lactoylglutathione lyase</fullName>
    </submittedName>
</protein>
<accession>A0ABU0QQ12</accession>
<organism evidence="2 3">
    <name type="scientific">Streptomyces africanus</name>
    <dbReference type="NCBI Taxonomy" id="231024"/>
    <lineage>
        <taxon>Bacteria</taxon>
        <taxon>Bacillati</taxon>
        <taxon>Actinomycetota</taxon>
        <taxon>Actinomycetes</taxon>
        <taxon>Kitasatosporales</taxon>
        <taxon>Streptomycetaceae</taxon>
        <taxon>Streptomyces</taxon>
    </lineage>
</organism>
<dbReference type="SUPFAM" id="SSF54593">
    <property type="entry name" value="Glyoxalase/Bleomycin resistance protein/Dihydroxybiphenyl dioxygenase"/>
    <property type="match status" value="2"/>
</dbReference>
<comment type="caution">
    <text evidence="2">The sequence shown here is derived from an EMBL/GenBank/DDBJ whole genome shotgun (WGS) entry which is preliminary data.</text>
</comment>
<dbReference type="Proteomes" id="UP001232755">
    <property type="component" value="Unassembled WGS sequence"/>
</dbReference>
<proteinExistence type="predicted"/>
<dbReference type="RefSeq" id="WP_307175841.1">
    <property type="nucleotide sequence ID" value="NZ_JAUSYP010000001.1"/>
</dbReference>
<dbReference type="InterPro" id="IPR029068">
    <property type="entry name" value="Glyas_Bleomycin-R_OHBP_Dase"/>
</dbReference>
<dbReference type="GO" id="GO:0016829">
    <property type="term" value="F:lyase activity"/>
    <property type="evidence" value="ECO:0007669"/>
    <property type="project" value="UniProtKB-KW"/>
</dbReference>
<dbReference type="PANTHER" id="PTHR33993">
    <property type="entry name" value="GLYOXALASE-RELATED"/>
    <property type="match status" value="1"/>
</dbReference>
<dbReference type="PROSITE" id="PS51819">
    <property type="entry name" value="VOC"/>
    <property type="match status" value="2"/>
</dbReference>
<feature type="domain" description="VOC" evidence="1">
    <location>
        <begin position="137"/>
        <end position="240"/>
    </location>
</feature>
<dbReference type="PANTHER" id="PTHR33993:SF10">
    <property type="entry name" value="CONSERVED PROTEIN"/>
    <property type="match status" value="1"/>
</dbReference>